<dbReference type="PANTHER" id="PTHR31009">
    <property type="entry name" value="S-ADENOSYL-L-METHIONINE:CARBOXYL METHYLTRANSFERASE FAMILY PROTEIN"/>
    <property type="match status" value="1"/>
</dbReference>
<dbReference type="Gene3D" id="1.10.1200.270">
    <property type="entry name" value="Methyltransferase, alpha-helical capping domain"/>
    <property type="match status" value="1"/>
</dbReference>
<dbReference type="Proteomes" id="UP000289738">
    <property type="component" value="Chromosome A05"/>
</dbReference>
<dbReference type="Pfam" id="PF03492">
    <property type="entry name" value="Methyltransf_7"/>
    <property type="match status" value="1"/>
</dbReference>
<feature type="region of interest" description="Disordered" evidence="5">
    <location>
        <begin position="1"/>
        <end position="24"/>
    </location>
</feature>
<dbReference type="InterPro" id="IPR005299">
    <property type="entry name" value="MeTrfase_7"/>
</dbReference>
<proteinExistence type="predicted"/>
<evidence type="ECO:0008006" key="8">
    <source>
        <dbReference type="Google" id="ProtNLM"/>
    </source>
</evidence>
<keyword evidence="7" id="KW-1185">Reference proteome</keyword>
<evidence type="ECO:0000313" key="7">
    <source>
        <dbReference type="Proteomes" id="UP000289738"/>
    </source>
</evidence>
<dbReference type="AlphaFoldDB" id="A0A445D585"/>
<reference evidence="6 7" key="1">
    <citation type="submission" date="2019-01" db="EMBL/GenBank/DDBJ databases">
        <title>Sequencing of cultivated peanut Arachis hypogaea provides insights into genome evolution and oil improvement.</title>
        <authorList>
            <person name="Chen X."/>
        </authorList>
    </citation>
    <scope>NUCLEOTIDE SEQUENCE [LARGE SCALE GENOMIC DNA]</scope>
    <source>
        <strain evidence="7">cv. Fuhuasheng</strain>
        <tissue evidence="6">Leaves</tissue>
    </source>
</reference>
<dbReference type="Gramene" id="arahy.Tifrunner.gnm2.ann2.Ah05g252400.1">
    <property type="protein sequence ID" value="arahy.Tifrunner.gnm2.ann2.Ah05g252400.1-CDS"/>
    <property type="gene ID" value="arahy.Tifrunner.gnm2.ann2.Ah05g252400"/>
</dbReference>
<evidence type="ECO:0000256" key="4">
    <source>
        <dbReference type="ARBA" id="ARBA00022842"/>
    </source>
</evidence>
<evidence type="ECO:0000256" key="2">
    <source>
        <dbReference type="ARBA" id="ARBA00022679"/>
    </source>
</evidence>
<dbReference type="EMBL" id="SDMP01000005">
    <property type="protein sequence ID" value="RYR58396.1"/>
    <property type="molecule type" value="Genomic_DNA"/>
</dbReference>
<evidence type="ECO:0000256" key="1">
    <source>
        <dbReference type="ARBA" id="ARBA00022603"/>
    </source>
</evidence>
<sequence>MEILPLKGDHTQVHNQARTKERKKERAILFNQKKKKKEEEERKKMDVEKVFHMTGGVGKTSYAKNSSLQKKACDKVKHIILEAVEEVYLATTPKSIGIADLGCSSGPNTLSIIKDIFQAIQSISHKIMMHRRHHPHHLISDEFRVYLNDLPTNDFNSIFKALPEFHRLLRQDKNKDNNDGLIPSIFMGGYPGSFYGRLFPNSSLHFVHSSYSLHWLSRVPPALYDKEGNSLNKGCVYISESSPEVVQKAYLNQFQQDFSLFLRSRSEELVVDGRMVLIFLGRRGTEHVDKGNSFFWQILSRSFAILVSQGGIEQEKLDSYDVHFYAPSREEVEEEVRKQESIKLERLDTVEMDTIEQGIESYGTTVAKAVRAIQESMISSHFGEKILDALFDNFARLLDDEVVKEDIKPITFVLVLRKI</sequence>
<dbReference type="GO" id="GO:0008168">
    <property type="term" value="F:methyltransferase activity"/>
    <property type="evidence" value="ECO:0007669"/>
    <property type="project" value="UniProtKB-KW"/>
</dbReference>
<keyword evidence="2" id="KW-0808">Transferase</keyword>
<evidence type="ECO:0000256" key="3">
    <source>
        <dbReference type="ARBA" id="ARBA00022723"/>
    </source>
</evidence>
<dbReference type="GO" id="GO:0032259">
    <property type="term" value="P:methylation"/>
    <property type="evidence" value="ECO:0007669"/>
    <property type="project" value="UniProtKB-KW"/>
</dbReference>
<feature type="compositionally biased region" description="Basic and acidic residues" evidence="5">
    <location>
        <begin position="7"/>
        <end position="24"/>
    </location>
</feature>
<evidence type="ECO:0000313" key="6">
    <source>
        <dbReference type="EMBL" id="RYR58396.1"/>
    </source>
</evidence>
<keyword evidence="4" id="KW-0460">Magnesium</keyword>
<keyword evidence="1" id="KW-0489">Methyltransferase</keyword>
<gene>
    <name evidence="6" type="ORF">Ahy_A05g024148</name>
</gene>
<evidence type="ECO:0000256" key="5">
    <source>
        <dbReference type="SAM" id="MobiDB-lite"/>
    </source>
</evidence>
<dbReference type="STRING" id="3818.A0A445D585"/>
<keyword evidence="3" id="KW-0479">Metal-binding</keyword>
<name>A0A445D585_ARAHY</name>
<comment type="caution">
    <text evidence="6">The sequence shown here is derived from an EMBL/GenBank/DDBJ whole genome shotgun (WGS) entry which is preliminary data.</text>
</comment>
<dbReference type="InterPro" id="IPR042086">
    <property type="entry name" value="MeTrfase_capping"/>
</dbReference>
<dbReference type="Gene3D" id="3.40.50.150">
    <property type="entry name" value="Vaccinia Virus protein VP39"/>
    <property type="match status" value="1"/>
</dbReference>
<organism evidence="6 7">
    <name type="scientific">Arachis hypogaea</name>
    <name type="common">Peanut</name>
    <dbReference type="NCBI Taxonomy" id="3818"/>
    <lineage>
        <taxon>Eukaryota</taxon>
        <taxon>Viridiplantae</taxon>
        <taxon>Streptophyta</taxon>
        <taxon>Embryophyta</taxon>
        <taxon>Tracheophyta</taxon>
        <taxon>Spermatophyta</taxon>
        <taxon>Magnoliopsida</taxon>
        <taxon>eudicotyledons</taxon>
        <taxon>Gunneridae</taxon>
        <taxon>Pentapetalae</taxon>
        <taxon>rosids</taxon>
        <taxon>fabids</taxon>
        <taxon>Fabales</taxon>
        <taxon>Fabaceae</taxon>
        <taxon>Papilionoideae</taxon>
        <taxon>50 kb inversion clade</taxon>
        <taxon>dalbergioids sensu lato</taxon>
        <taxon>Dalbergieae</taxon>
        <taxon>Pterocarpus clade</taxon>
        <taxon>Arachis</taxon>
    </lineage>
</organism>
<accession>A0A445D585</accession>
<dbReference type="SMR" id="A0A445D585"/>
<dbReference type="GO" id="GO:0046872">
    <property type="term" value="F:metal ion binding"/>
    <property type="evidence" value="ECO:0007669"/>
    <property type="project" value="UniProtKB-KW"/>
</dbReference>
<protein>
    <recommendedName>
        <fullName evidence="8">Salicylate carboxymethyltransferase</fullName>
    </recommendedName>
</protein>
<dbReference type="SUPFAM" id="SSF53335">
    <property type="entry name" value="S-adenosyl-L-methionine-dependent methyltransferases"/>
    <property type="match status" value="1"/>
</dbReference>
<dbReference type="InterPro" id="IPR029063">
    <property type="entry name" value="SAM-dependent_MTases_sf"/>
</dbReference>